<evidence type="ECO:0000256" key="3">
    <source>
        <dbReference type="ARBA" id="ARBA00023002"/>
    </source>
</evidence>
<dbReference type="RefSeq" id="WP_209380264.1">
    <property type="nucleotide sequence ID" value="NZ_JAGIZB010000013.1"/>
</dbReference>
<dbReference type="PANTHER" id="PTHR38011:SF7">
    <property type="entry name" value="2,5-DIAMINO-6-RIBOSYLAMINO-4(3H)-PYRIMIDINONE 5'-PHOSPHATE REDUCTASE"/>
    <property type="match status" value="1"/>
</dbReference>
<evidence type="ECO:0000313" key="6">
    <source>
        <dbReference type="Proteomes" id="UP000681594"/>
    </source>
</evidence>
<evidence type="ECO:0000259" key="4">
    <source>
        <dbReference type="Pfam" id="PF01872"/>
    </source>
</evidence>
<sequence length="270" mass="28661">MGSLAETADGATTEAWAALLRQRAGEKPVLPDDPLCHLFAPLLLAGAAPDGCMVIGRLAQTLDGRIATSGGSSQWIGGRGDILHTHRLRALCDAVLVGAGTVAHDDPRLTTREVEGENPVRVVLDPERRLPATHRVFMDGGPPTLLACYADLAHGGQHGQAELLPLPRLDGGPDLAALLRELHVRGLSRLFVEGGGMTVSRFLAAGLLDRLHVTVAPVILGSGRAAFTLPEASRIADGLRFEWTIHPLEGGDILLDIPLRRMRPRVCEGA</sequence>
<keyword evidence="3" id="KW-0560">Oxidoreductase</keyword>
<dbReference type="Pfam" id="PF01872">
    <property type="entry name" value="RibD_C"/>
    <property type="match status" value="1"/>
</dbReference>
<name>A0ABS4AG40_9PROT</name>
<evidence type="ECO:0000256" key="2">
    <source>
        <dbReference type="ARBA" id="ARBA00022857"/>
    </source>
</evidence>
<dbReference type="InterPro" id="IPR050765">
    <property type="entry name" value="Riboflavin_Biosynth_HTPR"/>
</dbReference>
<dbReference type="InterPro" id="IPR002734">
    <property type="entry name" value="RibDG_C"/>
</dbReference>
<dbReference type="PANTHER" id="PTHR38011">
    <property type="entry name" value="DIHYDROFOLATE REDUCTASE FAMILY PROTEIN (AFU_ORTHOLOGUE AFUA_8G06820)"/>
    <property type="match status" value="1"/>
</dbReference>
<dbReference type="Proteomes" id="UP000681594">
    <property type="component" value="Unassembled WGS sequence"/>
</dbReference>
<evidence type="ECO:0000256" key="1">
    <source>
        <dbReference type="ARBA" id="ARBA00005104"/>
    </source>
</evidence>
<gene>
    <name evidence="5" type="ORF">J8J14_14550</name>
</gene>
<dbReference type="EMBL" id="JAGIZB010000013">
    <property type="protein sequence ID" value="MBP0445994.1"/>
    <property type="molecule type" value="Genomic_DNA"/>
</dbReference>
<comment type="caution">
    <text evidence="5">The sequence shown here is derived from an EMBL/GenBank/DDBJ whole genome shotgun (WGS) entry which is preliminary data.</text>
</comment>
<organism evidence="5 6">
    <name type="scientific">Pararoseomonas baculiformis</name>
    <dbReference type="NCBI Taxonomy" id="2820812"/>
    <lineage>
        <taxon>Bacteria</taxon>
        <taxon>Pseudomonadati</taxon>
        <taxon>Pseudomonadota</taxon>
        <taxon>Alphaproteobacteria</taxon>
        <taxon>Acetobacterales</taxon>
        <taxon>Acetobacteraceae</taxon>
        <taxon>Pararoseomonas</taxon>
    </lineage>
</organism>
<keyword evidence="2" id="KW-0521">NADP</keyword>
<proteinExistence type="predicted"/>
<feature type="domain" description="Bacterial bifunctional deaminase-reductase C-terminal" evidence="4">
    <location>
        <begin position="54"/>
        <end position="231"/>
    </location>
</feature>
<reference evidence="5 6" key="1">
    <citation type="submission" date="2021-03" db="EMBL/GenBank/DDBJ databases">
        <authorList>
            <person name="So Y."/>
        </authorList>
    </citation>
    <scope>NUCLEOTIDE SEQUENCE [LARGE SCALE GENOMIC DNA]</scope>
    <source>
        <strain evidence="5 6">SSH11</strain>
    </source>
</reference>
<dbReference type="Gene3D" id="3.40.430.10">
    <property type="entry name" value="Dihydrofolate Reductase, subunit A"/>
    <property type="match status" value="1"/>
</dbReference>
<dbReference type="SUPFAM" id="SSF53597">
    <property type="entry name" value="Dihydrofolate reductase-like"/>
    <property type="match status" value="1"/>
</dbReference>
<dbReference type="InterPro" id="IPR024072">
    <property type="entry name" value="DHFR-like_dom_sf"/>
</dbReference>
<evidence type="ECO:0000313" key="5">
    <source>
        <dbReference type="EMBL" id="MBP0445994.1"/>
    </source>
</evidence>
<keyword evidence="6" id="KW-1185">Reference proteome</keyword>
<accession>A0ABS4AG40</accession>
<comment type="pathway">
    <text evidence="1">Cofactor biosynthesis; riboflavin biosynthesis.</text>
</comment>
<protein>
    <submittedName>
        <fullName evidence="5">RibD family protein</fullName>
    </submittedName>
</protein>